<dbReference type="EMBL" id="JABBWG010000003">
    <property type="protein sequence ID" value="KAG1824698.1"/>
    <property type="molecule type" value="Genomic_DNA"/>
</dbReference>
<dbReference type="Proteomes" id="UP000807769">
    <property type="component" value="Unassembled WGS sequence"/>
</dbReference>
<dbReference type="OrthoDB" id="10039611at2759"/>
<gene>
    <name evidence="1" type="ORF">BJ212DRAFT_1295810</name>
</gene>
<evidence type="ECO:0000313" key="1">
    <source>
        <dbReference type="EMBL" id="KAG1824698.1"/>
    </source>
</evidence>
<protein>
    <submittedName>
        <fullName evidence="1">Uncharacterized protein</fullName>
    </submittedName>
</protein>
<sequence length="206" mass="22931">MWTVGNKDMKVRQSAFKARSKHAKACDIASIKQRWVHNSEGAVPQPKGERASLMTMGGSILQMGSKVLVSSSKMEKDMMDTLQMKTFWHMLQKQWTSLRGGIHTKTIPSATWGVPRTIKDVNGNNVLGLDGKPLKEKIPMAEARLPNGDPQPLYFPDGHSKAGYFKGMAQILVEQGYTDAPKLCAKCKDFKCPNDQTLCHAVHKVY</sequence>
<comment type="caution">
    <text evidence="1">The sequence shown here is derived from an EMBL/GenBank/DDBJ whole genome shotgun (WGS) entry which is preliminary data.</text>
</comment>
<keyword evidence="2" id="KW-1185">Reference proteome</keyword>
<dbReference type="GeneID" id="64626376"/>
<accession>A0A9P7JIN1</accession>
<dbReference type="AlphaFoldDB" id="A0A9P7JIN1"/>
<name>A0A9P7JIN1_9AGAM</name>
<organism evidence="1 2">
    <name type="scientific">Suillus subaureus</name>
    <dbReference type="NCBI Taxonomy" id="48587"/>
    <lineage>
        <taxon>Eukaryota</taxon>
        <taxon>Fungi</taxon>
        <taxon>Dikarya</taxon>
        <taxon>Basidiomycota</taxon>
        <taxon>Agaricomycotina</taxon>
        <taxon>Agaricomycetes</taxon>
        <taxon>Agaricomycetidae</taxon>
        <taxon>Boletales</taxon>
        <taxon>Suillineae</taxon>
        <taxon>Suillaceae</taxon>
        <taxon>Suillus</taxon>
    </lineage>
</organism>
<evidence type="ECO:0000313" key="2">
    <source>
        <dbReference type="Proteomes" id="UP000807769"/>
    </source>
</evidence>
<reference evidence="1" key="1">
    <citation type="journal article" date="2020" name="New Phytol.">
        <title>Comparative genomics reveals dynamic genome evolution in host specialist ectomycorrhizal fungi.</title>
        <authorList>
            <person name="Lofgren L.A."/>
            <person name="Nguyen N.H."/>
            <person name="Vilgalys R."/>
            <person name="Ruytinx J."/>
            <person name="Liao H.L."/>
            <person name="Branco S."/>
            <person name="Kuo A."/>
            <person name="LaButti K."/>
            <person name="Lipzen A."/>
            <person name="Andreopoulos W."/>
            <person name="Pangilinan J."/>
            <person name="Riley R."/>
            <person name="Hundley H."/>
            <person name="Na H."/>
            <person name="Barry K."/>
            <person name="Grigoriev I.V."/>
            <person name="Stajich J.E."/>
            <person name="Kennedy P.G."/>
        </authorList>
    </citation>
    <scope>NUCLEOTIDE SEQUENCE</scope>
    <source>
        <strain evidence="1">MN1</strain>
    </source>
</reference>
<proteinExistence type="predicted"/>
<dbReference type="RefSeq" id="XP_041198415.1">
    <property type="nucleotide sequence ID" value="XM_041332359.1"/>
</dbReference>